<dbReference type="GO" id="GO:0000166">
    <property type="term" value="F:nucleotide binding"/>
    <property type="evidence" value="ECO:0007669"/>
    <property type="project" value="InterPro"/>
</dbReference>
<dbReference type="AlphaFoldDB" id="A0A7V0LUH3"/>
<dbReference type="Pfam" id="PF01408">
    <property type="entry name" value="GFO_IDH_MocA"/>
    <property type="match status" value="1"/>
</dbReference>
<accession>A0A7V0LUH3</accession>
<reference evidence="2" key="1">
    <citation type="journal article" date="2020" name="mSystems">
        <title>Genome- and Community-Level Interaction Insights into Carbon Utilization and Element Cycling Functions of Hydrothermarchaeota in Hydrothermal Sediment.</title>
        <authorList>
            <person name="Zhou Z."/>
            <person name="Liu Y."/>
            <person name="Xu W."/>
            <person name="Pan J."/>
            <person name="Luo Z.H."/>
            <person name="Li M."/>
        </authorList>
    </citation>
    <scope>NUCLEOTIDE SEQUENCE [LARGE SCALE GENOMIC DNA]</scope>
    <source>
        <strain evidence="2">HyVt-28</strain>
    </source>
</reference>
<gene>
    <name evidence="2" type="ORF">ENH14_01165</name>
</gene>
<organism evidence="2">
    <name type="scientific">candidate division WOR-3 bacterium</name>
    <dbReference type="NCBI Taxonomy" id="2052148"/>
    <lineage>
        <taxon>Bacteria</taxon>
        <taxon>Bacteria division WOR-3</taxon>
    </lineage>
</organism>
<sequence>MIRFGVIGYGIMGKLYSRIIAESPRTELICVASKSEGSRNAAEEKYNILVYDRSESLVISFH</sequence>
<evidence type="ECO:0000259" key="1">
    <source>
        <dbReference type="Pfam" id="PF01408"/>
    </source>
</evidence>
<dbReference type="InterPro" id="IPR000683">
    <property type="entry name" value="Gfo/Idh/MocA-like_OxRdtase_N"/>
</dbReference>
<feature type="domain" description="Gfo/Idh/MocA-like oxidoreductase N-terminal" evidence="1">
    <location>
        <begin position="2"/>
        <end position="57"/>
    </location>
</feature>
<dbReference type="EMBL" id="DRDR01000051">
    <property type="protein sequence ID" value="HDL60046.1"/>
    <property type="molecule type" value="Genomic_DNA"/>
</dbReference>
<proteinExistence type="predicted"/>
<dbReference type="Proteomes" id="UP000886381">
    <property type="component" value="Unassembled WGS sequence"/>
</dbReference>
<dbReference type="InterPro" id="IPR036291">
    <property type="entry name" value="NAD(P)-bd_dom_sf"/>
</dbReference>
<comment type="caution">
    <text evidence="2">The sequence shown here is derived from an EMBL/GenBank/DDBJ whole genome shotgun (WGS) entry which is preliminary data.</text>
</comment>
<dbReference type="SUPFAM" id="SSF51735">
    <property type="entry name" value="NAD(P)-binding Rossmann-fold domains"/>
    <property type="match status" value="1"/>
</dbReference>
<evidence type="ECO:0000313" key="2">
    <source>
        <dbReference type="EMBL" id="HDL60046.1"/>
    </source>
</evidence>
<protein>
    <recommendedName>
        <fullName evidence="1">Gfo/Idh/MocA-like oxidoreductase N-terminal domain-containing protein</fullName>
    </recommendedName>
</protein>
<dbReference type="Gene3D" id="3.40.50.720">
    <property type="entry name" value="NAD(P)-binding Rossmann-like Domain"/>
    <property type="match status" value="1"/>
</dbReference>
<name>A0A7V0LUH3_UNCW3</name>